<comment type="caution">
    <text evidence="1">The sequence shown here is derived from an EMBL/GenBank/DDBJ whole genome shotgun (WGS) entry which is preliminary data.</text>
</comment>
<evidence type="ECO:0000313" key="1">
    <source>
        <dbReference type="EMBL" id="GGU72215.1"/>
    </source>
</evidence>
<keyword evidence="2" id="KW-1185">Reference proteome</keyword>
<protein>
    <recommendedName>
        <fullName evidence="3">GyrI-like small molecule binding domain-containing protein</fullName>
    </recommendedName>
</protein>
<accession>A0ABQ2V7H2</accession>
<sequence length="196" mass="22015">MRVSVNTERVKTAAVTATLAGWLVATAVAQIPEQRFDGLLRRGKWWRIPTPNWRFFGPNPGVKDSHLLYRDITDGKPGEWMEVPVTRDRPWYALAWNARNRCPKALFDASQHVIAQSIAFGSEVRPVTMGTGYKLLAGYIQRHLPHAEGASHSQFLLMYSHPTNPEDRHIEPVFVSMEFPLEEDGAPSTAEIPVAA</sequence>
<gene>
    <name evidence="1" type="ORF">GCM10010211_42720</name>
</gene>
<proteinExistence type="predicted"/>
<evidence type="ECO:0008006" key="3">
    <source>
        <dbReference type="Google" id="ProtNLM"/>
    </source>
</evidence>
<name>A0ABQ2V7H2_9ACTN</name>
<evidence type="ECO:0000313" key="2">
    <source>
        <dbReference type="Proteomes" id="UP000654471"/>
    </source>
</evidence>
<dbReference type="Proteomes" id="UP000654471">
    <property type="component" value="Unassembled WGS sequence"/>
</dbReference>
<organism evidence="1 2">
    <name type="scientific">Streptomyces albospinus</name>
    <dbReference type="NCBI Taxonomy" id="285515"/>
    <lineage>
        <taxon>Bacteria</taxon>
        <taxon>Bacillati</taxon>
        <taxon>Actinomycetota</taxon>
        <taxon>Actinomycetes</taxon>
        <taxon>Kitasatosporales</taxon>
        <taxon>Streptomycetaceae</taxon>
        <taxon>Streptomyces</taxon>
    </lineage>
</organism>
<reference evidence="2" key="1">
    <citation type="journal article" date="2019" name="Int. J. Syst. Evol. Microbiol.">
        <title>The Global Catalogue of Microorganisms (GCM) 10K type strain sequencing project: providing services to taxonomists for standard genome sequencing and annotation.</title>
        <authorList>
            <consortium name="The Broad Institute Genomics Platform"/>
            <consortium name="The Broad Institute Genome Sequencing Center for Infectious Disease"/>
            <person name="Wu L."/>
            <person name="Ma J."/>
        </authorList>
    </citation>
    <scope>NUCLEOTIDE SEQUENCE [LARGE SCALE GENOMIC DNA]</scope>
    <source>
        <strain evidence="2">JCM 3399</strain>
    </source>
</reference>
<dbReference type="EMBL" id="BMRP01000014">
    <property type="protein sequence ID" value="GGU72215.1"/>
    <property type="molecule type" value="Genomic_DNA"/>
</dbReference>